<dbReference type="AlphaFoldDB" id="A0A084QBR1"/>
<evidence type="ECO:0000313" key="3">
    <source>
        <dbReference type="EMBL" id="KFA61396.1"/>
    </source>
</evidence>
<reference evidence="3 4" key="1">
    <citation type="journal article" date="2014" name="BMC Genomics">
        <title>Comparative genome sequencing reveals chemotype-specific gene clusters in the toxigenic black mold Stachybotrys.</title>
        <authorList>
            <person name="Semeiks J."/>
            <person name="Borek D."/>
            <person name="Otwinowski Z."/>
            <person name="Grishin N.V."/>
        </authorList>
    </citation>
    <scope>NUCLEOTIDE SEQUENCE [LARGE SCALE GENOMIC DNA]</scope>
    <source>
        <strain evidence="3 4">IBT 40285</strain>
    </source>
</reference>
<dbReference type="PANTHER" id="PTHR12475">
    <property type="match status" value="1"/>
</dbReference>
<dbReference type="InterPro" id="IPR051490">
    <property type="entry name" value="THEM6_lcsJ_thioesterase"/>
</dbReference>
<dbReference type="Proteomes" id="UP000028524">
    <property type="component" value="Unassembled WGS sequence"/>
</dbReference>
<sequence length="342" mass="38215">MASASSKIGALILTVPPILVGTAGLAIYKTDWRALLRSVVSGENARSRVVVLLFLLLNLKSLPLSWTFRVFYSILKHHLIRKAPILGPRALFKPIISKTHAPLLEIDYNLHKTNSSYFADLDISRSHLVSYLCRQGTWAVSDNAKFKLVRDPATGNLIKGDFGVMLGAVECSFKREIGAYRGYETWSRVVSWDRKWLFIMTHFVPAGVAKPREWLDPRYQGLRTRGPKDANGDWEKKVFASAISKYVFKLGRFTIHPAIVLEASGLLPERPGGWISGEKQLGDESVDLGDVDLSIDGEWDWRRVEAQRRKGMETAGHFQALDSMHEAFDGGDYGVLGKFGPG</sequence>
<gene>
    <name evidence="3" type="ORF">S40285_03617</name>
</gene>
<accession>A0A084QBR1</accession>
<dbReference type="STRING" id="1283841.A0A084QBR1"/>
<feature type="transmembrane region" description="Helical" evidence="2">
    <location>
        <begin position="50"/>
        <end position="72"/>
    </location>
</feature>
<dbReference type="PANTHER" id="PTHR12475:SF4">
    <property type="entry name" value="PROTEIN THEM6"/>
    <property type="match status" value="1"/>
</dbReference>
<evidence type="ECO:0000256" key="1">
    <source>
        <dbReference type="ARBA" id="ARBA00038476"/>
    </source>
</evidence>
<dbReference type="EMBL" id="KL660856">
    <property type="protein sequence ID" value="KFA61396.1"/>
    <property type="molecule type" value="Genomic_DNA"/>
</dbReference>
<evidence type="ECO:0000313" key="4">
    <source>
        <dbReference type="Proteomes" id="UP000028524"/>
    </source>
</evidence>
<dbReference type="OMA" id="PFAWTYR"/>
<keyword evidence="2" id="KW-1133">Transmembrane helix</keyword>
<dbReference type="OrthoDB" id="265761at2759"/>
<comment type="similarity">
    <text evidence="1">Belongs to the lcsJ thioesterase family.</text>
</comment>
<organism evidence="3 4">
    <name type="scientific">Stachybotrys chlorohalonatus (strain IBT 40285)</name>
    <dbReference type="NCBI Taxonomy" id="1283841"/>
    <lineage>
        <taxon>Eukaryota</taxon>
        <taxon>Fungi</taxon>
        <taxon>Dikarya</taxon>
        <taxon>Ascomycota</taxon>
        <taxon>Pezizomycotina</taxon>
        <taxon>Sordariomycetes</taxon>
        <taxon>Hypocreomycetidae</taxon>
        <taxon>Hypocreales</taxon>
        <taxon>Stachybotryaceae</taxon>
        <taxon>Stachybotrys</taxon>
    </lineage>
</organism>
<dbReference type="FunCoup" id="A0A084QBR1">
    <property type="interactions" value="27"/>
</dbReference>
<keyword evidence="2" id="KW-0472">Membrane</keyword>
<dbReference type="SUPFAM" id="SSF54637">
    <property type="entry name" value="Thioesterase/thiol ester dehydrase-isomerase"/>
    <property type="match status" value="1"/>
</dbReference>
<proteinExistence type="inferred from homology"/>
<keyword evidence="4" id="KW-1185">Reference proteome</keyword>
<name>A0A084QBR1_STAC4</name>
<evidence type="ECO:0000256" key="2">
    <source>
        <dbReference type="SAM" id="Phobius"/>
    </source>
</evidence>
<dbReference type="HOGENOM" id="CLU_040660_2_0_1"/>
<protein>
    <recommendedName>
        <fullName evidence="5">Capsule polysaccharide biosynthesis protein</fullName>
    </recommendedName>
</protein>
<dbReference type="InParanoid" id="A0A084QBR1"/>
<keyword evidence="2" id="KW-0812">Transmembrane</keyword>
<dbReference type="InterPro" id="IPR029069">
    <property type="entry name" value="HotDog_dom_sf"/>
</dbReference>
<evidence type="ECO:0008006" key="5">
    <source>
        <dbReference type="Google" id="ProtNLM"/>
    </source>
</evidence>